<keyword evidence="4" id="KW-1003">Cell membrane</keyword>
<dbReference type="GO" id="GO:0007015">
    <property type="term" value="P:actin filament organization"/>
    <property type="evidence" value="ECO:0007669"/>
    <property type="project" value="InterPro"/>
</dbReference>
<keyword evidence="8" id="KW-0472">Membrane</keyword>
<dbReference type="GO" id="GO:0005856">
    <property type="term" value="C:cytoskeleton"/>
    <property type="evidence" value="ECO:0007669"/>
    <property type="project" value="UniProtKB-SubCell"/>
</dbReference>
<proteinExistence type="inferred from homology"/>
<dbReference type="InterPro" id="IPR039056">
    <property type="entry name" value="SPEC"/>
</dbReference>
<sequence length="219" mass="22816">QEGPAGLNFADEAEAAAFESRVQERLHRRQQRAVPPPQGRGSQGGGPAPQSFPQPGFPPAGPPLPAVPIANPDITASRYRGLPSPPAGPAAGPTGGEQKKNRKKISKADIGAPSGFKHVGHIGWDPNNGFDMAALDPALRTLFSRAGISEAQLADAETSRIIHDFIQGQGGLPAVREEMRRQGEPPPPDRGTAPGVPVSTQALVPPSGFHGPPVTGPYR</sequence>
<feature type="non-terminal residue" evidence="15">
    <location>
        <position position="219"/>
    </location>
</feature>
<dbReference type="InterPro" id="IPR000095">
    <property type="entry name" value="CRIB_dom"/>
</dbReference>
<dbReference type="GO" id="GO:0005886">
    <property type="term" value="C:plasma membrane"/>
    <property type="evidence" value="ECO:0007669"/>
    <property type="project" value="UniProtKB-SubCell"/>
</dbReference>
<dbReference type="PANTHER" id="PTHR13502:SF9">
    <property type="entry name" value="CRIB DOMAIN-CONTAINING PROTEIN"/>
    <property type="match status" value="1"/>
</dbReference>
<reference evidence="15 16" key="1">
    <citation type="submission" date="2019-09" db="EMBL/GenBank/DDBJ databases">
        <title>Bird 10,000 Genomes (B10K) Project - Family phase.</title>
        <authorList>
            <person name="Zhang G."/>
        </authorList>
    </citation>
    <scope>NUCLEOTIDE SEQUENCE [LARGE SCALE GENOMIC DNA]</scope>
    <source>
        <strain evidence="15">B10K-DU-012-52</strain>
    </source>
</reference>
<dbReference type="InterPro" id="IPR036936">
    <property type="entry name" value="CRIB_dom_sf"/>
</dbReference>
<dbReference type="GO" id="GO:0035023">
    <property type="term" value="P:regulation of Rho protein signal transduction"/>
    <property type="evidence" value="ECO:0007669"/>
    <property type="project" value="InterPro"/>
</dbReference>
<evidence type="ECO:0000256" key="1">
    <source>
        <dbReference type="ARBA" id="ARBA00004193"/>
    </source>
</evidence>
<comment type="caution">
    <text evidence="15">The sequence shown here is derived from an EMBL/GenBank/DDBJ whole genome shotgun (WGS) entry which is preliminary data.</text>
</comment>
<dbReference type="GO" id="GO:0031267">
    <property type="term" value="F:small GTPase binding"/>
    <property type="evidence" value="ECO:0007669"/>
    <property type="project" value="InterPro"/>
</dbReference>
<dbReference type="Pfam" id="PF00786">
    <property type="entry name" value="PBD"/>
    <property type="match status" value="1"/>
</dbReference>
<feature type="region of interest" description="Disordered" evidence="12">
    <location>
        <begin position="178"/>
        <end position="219"/>
    </location>
</feature>
<evidence type="ECO:0000256" key="5">
    <source>
        <dbReference type="ARBA" id="ARBA00022490"/>
    </source>
</evidence>
<evidence type="ECO:0000259" key="14">
    <source>
        <dbReference type="PROSITE" id="PS50229"/>
    </source>
</evidence>
<feature type="compositionally biased region" description="Pro residues" evidence="12">
    <location>
        <begin position="50"/>
        <end position="66"/>
    </location>
</feature>
<feature type="domain" description="CRIB" evidence="13">
    <location>
        <begin position="110"/>
        <end position="123"/>
    </location>
</feature>
<feature type="domain" description="WH1" evidence="14">
    <location>
        <begin position="1"/>
        <end position="29"/>
    </location>
</feature>
<dbReference type="SMART" id="SM00285">
    <property type="entry name" value="PBD"/>
    <property type="match status" value="1"/>
</dbReference>
<keyword evidence="7" id="KW-0133">Cell shape</keyword>
<keyword evidence="5" id="KW-0963">Cytoplasm</keyword>
<evidence type="ECO:0000313" key="16">
    <source>
        <dbReference type="Proteomes" id="UP000520535"/>
    </source>
</evidence>
<comment type="subcellular location">
    <subcellularLocation>
        <location evidence="1">Cell membrane</location>
        <topology evidence="1">Lipid-anchor</topology>
    </subcellularLocation>
    <subcellularLocation>
        <location evidence="2">Cytoplasm</location>
        <location evidence="2">Cytoskeleton</location>
    </subcellularLocation>
</comment>
<protein>
    <submittedName>
        <fullName evidence="15">WASP protein</fullName>
    </submittedName>
</protein>
<dbReference type="Gene3D" id="3.90.810.10">
    <property type="entry name" value="CRIB domain"/>
    <property type="match status" value="1"/>
</dbReference>
<gene>
    <name evidence="15" type="primary">Was</name>
    <name evidence="15" type="ORF">BRALEP_R14618</name>
</gene>
<keyword evidence="11" id="KW-0449">Lipoprotein</keyword>
<evidence type="ECO:0000256" key="8">
    <source>
        <dbReference type="ARBA" id="ARBA00023136"/>
    </source>
</evidence>
<comment type="similarity">
    <text evidence="3">Belongs to the CDC42SE/SPEC family.</text>
</comment>
<keyword evidence="10" id="KW-0206">Cytoskeleton</keyword>
<dbReference type="FunFam" id="3.90.810.10:FF:000003">
    <property type="entry name" value="Neural Wiskott-Aldrich syndrome protein-like"/>
    <property type="match status" value="1"/>
</dbReference>
<dbReference type="OrthoDB" id="8963340at2759"/>
<dbReference type="Proteomes" id="UP000520535">
    <property type="component" value="Unassembled WGS sequence"/>
</dbReference>
<dbReference type="InterPro" id="IPR011026">
    <property type="entry name" value="WAS_C"/>
</dbReference>
<organism evidence="15 16">
    <name type="scientific">Brachypteracias leptosomus</name>
    <name type="common">short-legged ground-roller</name>
    <dbReference type="NCBI Taxonomy" id="135165"/>
    <lineage>
        <taxon>Eukaryota</taxon>
        <taxon>Metazoa</taxon>
        <taxon>Chordata</taxon>
        <taxon>Craniata</taxon>
        <taxon>Vertebrata</taxon>
        <taxon>Euteleostomi</taxon>
        <taxon>Archelosauria</taxon>
        <taxon>Archosauria</taxon>
        <taxon>Dinosauria</taxon>
        <taxon>Saurischia</taxon>
        <taxon>Theropoda</taxon>
        <taxon>Coelurosauria</taxon>
        <taxon>Aves</taxon>
        <taxon>Neognathae</taxon>
        <taxon>Neoaves</taxon>
        <taxon>Telluraves</taxon>
        <taxon>Coraciimorphae</taxon>
        <taxon>Coraciiformes</taxon>
        <taxon>Brachypteraciidae</taxon>
        <taxon>Brachypteracias</taxon>
    </lineage>
</organism>
<name>A0A7L2VEI2_9AVES</name>
<dbReference type="SUPFAM" id="SSF47912">
    <property type="entry name" value="Wiscott-Aldrich syndrome protein, WASP, C-terminal domain"/>
    <property type="match status" value="1"/>
</dbReference>
<dbReference type="CDD" id="cd00132">
    <property type="entry name" value="CRIB"/>
    <property type="match status" value="1"/>
</dbReference>
<keyword evidence="16" id="KW-1185">Reference proteome</keyword>
<dbReference type="EMBL" id="VYZX01014782">
    <property type="protein sequence ID" value="NXS56700.1"/>
    <property type="molecule type" value="Genomic_DNA"/>
</dbReference>
<evidence type="ECO:0000256" key="7">
    <source>
        <dbReference type="ARBA" id="ARBA00022960"/>
    </source>
</evidence>
<evidence type="ECO:0000256" key="9">
    <source>
        <dbReference type="ARBA" id="ARBA00023139"/>
    </source>
</evidence>
<evidence type="ECO:0000256" key="3">
    <source>
        <dbReference type="ARBA" id="ARBA00005720"/>
    </source>
</evidence>
<dbReference type="PANTHER" id="PTHR13502">
    <property type="entry name" value="CDC42 SMALL EFFECTOR PROTEIN HOMOLOG"/>
    <property type="match status" value="1"/>
</dbReference>
<dbReference type="AlphaFoldDB" id="A0A7L2VEI2"/>
<evidence type="ECO:0000256" key="10">
    <source>
        <dbReference type="ARBA" id="ARBA00023212"/>
    </source>
</evidence>
<keyword evidence="9" id="KW-0564">Palmitate</keyword>
<evidence type="ECO:0000256" key="2">
    <source>
        <dbReference type="ARBA" id="ARBA00004245"/>
    </source>
</evidence>
<feature type="non-terminal residue" evidence="15">
    <location>
        <position position="1"/>
    </location>
</feature>
<evidence type="ECO:0000259" key="13">
    <source>
        <dbReference type="PROSITE" id="PS50108"/>
    </source>
</evidence>
<feature type="region of interest" description="Disordered" evidence="12">
    <location>
        <begin position="1"/>
        <end position="115"/>
    </location>
</feature>
<accession>A0A7L2VEI2</accession>
<evidence type="ECO:0000256" key="4">
    <source>
        <dbReference type="ARBA" id="ARBA00022475"/>
    </source>
</evidence>
<evidence type="ECO:0000256" key="12">
    <source>
        <dbReference type="SAM" id="MobiDB-lite"/>
    </source>
</evidence>
<dbReference type="InterPro" id="IPR000697">
    <property type="entry name" value="WH1/EVH1_dom"/>
</dbReference>
<evidence type="ECO:0000256" key="6">
    <source>
        <dbReference type="ARBA" id="ARBA00022553"/>
    </source>
</evidence>
<evidence type="ECO:0000256" key="11">
    <source>
        <dbReference type="ARBA" id="ARBA00023288"/>
    </source>
</evidence>
<dbReference type="PROSITE" id="PS50229">
    <property type="entry name" value="WH1"/>
    <property type="match status" value="1"/>
</dbReference>
<keyword evidence="6" id="KW-0597">Phosphoprotein</keyword>
<dbReference type="PROSITE" id="PS50108">
    <property type="entry name" value="CRIB"/>
    <property type="match status" value="1"/>
</dbReference>
<evidence type="ECO:0000313" key="15">
    <source>
        <dbReference type="EMBL" id="NXS56700.1"/>
    </source>
</evidence>
<dbReference type="GO" id="GO:0008360">
    <property type="term" value="P:regulation of cell shape"/>
    <property type="evidence" value="ECO:0007669"/>
    <property type="project" value="UniProtKB-KW"/>
</dbReference>